<feature type="region of interest" description="Disordered" evidence="1">
    <location>
        <begin position="115"/>
        <end position="141"/>
    </location>
</feature>
<feature type="compositionally biased region" description="Polar residues" evidence="1">
    <location>
        <begin position="26"/>
        <end position="37"/>
    </location>
</feature>
<dbReference type="Proteomes" id="UP000701702">
    <property type="component" value="Unassembled WGS sequence"/>
</dbReference>
<gene>
    <name evidence="2" type="ORF">LMG23994_06411</name>
</gene>
<reference evidence="2 3" key="1">
    <citation type="submission" date="2021-08" db="EMBL/GenBank/DDBJ databases">
        <authorList>
            <person name="Peeters C."/>
        </authorList>
    </citation>
    <scope>NUCLEOTIDE SEQUENCE [LARGE SCALE GENOMIC DNA]</scope>
    <source>
        <strain evidence="2 3">LMG 23994</strain>
    </source>
</reference>
<evidence type="ECO:0000313" key="2">
    <source>
        <dbReference type="EMBL" id="CAG9186835.1"/>
    </source>
</evidence>
<feature type="region of interest" description="Disordered" evidence="1">
    <location>
        <begin position="75"/>
        <end position="98"/>
    </location>
</feature>
<protein>
    <submittedName>
        <fullName evidence="2">Uncharacterized protein</fullName>
    </submittedName>
</protein>
<comment type="caution">
    <text evidence="2">The sequence shown here is derived from an EMBL/GenBank/DDBJ whole genome shotgun (WGS) entry which is preliminary data.</text>
</comment>
<name>A0ABN7ZRD3_9BURK</name>
<organism evidence="2 3">
    <name type="scientific">Cupriavidus pinatubonensis</name>
    <dbReference type="NCBI Taxonomy" id="248026"/>
    <lineage>
        <taxon>Bacteria</taxon>
        <taxon>Pseudomonadati</taxon>
        <taxon>Pseudomonadota</taxon>
        <taxon>Betaproteobacteria</taxon>
        <taxon>Burkholderiales</taxon>
        <taxon>Burkholderiaceae</taxon>
        <taxon>Cupriavidus</taxon>
    </lineage>
</organism>
<sequence length="231" mass="25896">MEVTKRLKPSVKRVTKYSDGASVQTVTRVNAEQASKTSMRRPTRLPYRGRPDTAGRLSRQTPSRCAGVVATACTQGKRTQHGKPPGVVRDDQPDTREGQAGRLGVTVTERPVAWRTASRHQGSVRHGGRAPAGEQRVSALRQERPDRLRTIQRSSVLRPPEFVNLCMTARWKARRRTKRLSRYARLANMCLPPREPALAGARIAIRDGQRGLIDPSSLTWQRTCHRLKVLL</sequence>
<keyword evidence="3" id="KW-1185">Reference proteome</keyword>
<evidence type="ECO:0000256" key="1">
    <source>
        <dbReference type="SAM" id="MobiDB-lite"/>
    </source>
</evidence>
<feature type="compositionally biased region" description="Basic and acidic residues" evidence="1">
    <location>
        <begin position="88"/>
        <end position="98"/>
    </location>
</feature>
<dbReference type="EMBL" id="CAJZAF010000054">
    <property type="protein sequence ID" value="CAG9186835.1"/>
    <property type="molecule type" value="Genomic_DNA"/>
</dbReference>
<proteinExistence type="predicted"/>
<feature type="region of interest" description="Disordered" evidence="1">
    <location>
        <begin position="26"/>
        <end position="62"/>
    </location>
</feature>
<accession>A0ABN7ZRD3</accession>
<evidence type="ECO:0000313" key="3">
    <source>
        <dbReference type="Proteomes" id="UP000701702"/>
    </source>
</evidence>